<dbReference type="AlphaFoldDB" id="A0AAU9S3T3"/>
<keyword evidence="2" id="KW-1185">Reference proteome</keyword>
<evidence type="ECO:0000313" key="2">
    <source>
        <dbReference type="Proteomes" id="UP000836841"/>
    </source>
</evidence>
<dbReference type="EMBL" id="OU466860">
    <property type="protein sequence ID" value="CAH2057692.1"/>
    <property type="molecule type" value="Genomic_DNA"/>
</dbReference>
<reference evidence="1 2" key="1">
    <citation type="submission" date="2022-03" db="EMBL/GenBank/DDBJ databases">
        <authorList>
            <person name="Nunn A."/>
            <person name="Chopra R."/>
            <person name="Nunn A."/>
            <person name="Contreras Garrido A."/>
        </authorList>
    </citation>
    <scope>NUCLEOTIDE SEQUENCE [LARGE SCALE GENOMIC DNA]</scope>
</reference>
<protein>
    <recommendedName>
        <fullName evidence="3">RING-type domain-containing protein</fullName>
    </recommendedName>
</protein>
<sequence>MGVNRNYERQAREEGFTCLCSCGFCGNCGEEAHRPVDCETVSKWILKKEFMHMSRMYMGITMACPHCHQDVKNHGRNHTSCSVCKYQFCWICHCSLEGHKDCHKYKGCGETGRARDPIHRYMHYVERWARNHSWRLMAMEDLEKWRSVQLKKLSVKTGTQRHGFRLVDTHIVECRRVLKWTYAYGYYHLPEQGRTKRQFFEHLQGEAEVALERLHRCADQELKSFVNEAEDPSKSFNDFRRKLIGLTKVTKTYFENLVEVLEYECKPKASSEKQRLGTRL</sequence>
<organism evidence="1 2">
    <name type="scientific">Thlaspi arvense</name>
    <name type="common">Field penny-cress</name>
    <dbReference type="NCBI Taxonomy" id="13288"/>
    <lineage>
        <taxon>Eukaryota</taxon>
        <taxon>Viridiplantae</taxon>
        <taxon>Streptophyta</taxon>
        <taxon>Embryophyta</taxon>
        <taxon>Tracheophyta</taxon>
        <taxon>Spermatophyta</taxon>
        <taxon>Magnoliopsida</taxon>
        <taxon>eudicotyledons</taxon>
        <taxon>Gunneridae</taxon>
        <taxon>Pentapetalae</taxon>
        <taxon>rosids</taxon>
        <taxon>malvids</taxon>
        <taxon>Brassicales</taxon>
        <taxon>Brassicaceae</taxon>
        <taxon>Thlaspideae</taxon>
        <taxon>Thlaspi</taxon>
    </lineage>
</organism>
<dbReference type="SUPFAM" id="SSF57850">
    <property type="entry name" value="RING/U-box"/>
    <property type="match status" value="1"/>
</dbReference>
<name>A0AAU9S3T3_THLAR</name>
<dbReference type="Gene3D" id="1.20.120.1750">
    <property type="match status" value="1"/>
</dbReference>
<proteinExistence type="predicted"/>
<accession>A0AAU9S3T3</accession>
<dbReference type="Proteomes" id="UP000836841">
    <property type="component" value="Chromosome 4"/>
</dbReference>
<evidence type="ECO:0000313" key="1">
    <source>
        <dbReference type="EMBL" id="CAH2057692.1"/>
    </source>
</evidence>
<gene>
    <name evidence="1" type="ORF">TAV2_LOCUS14775</name>
</gene>
<evidence type="ECO:0008006" key="3">
    <source>
        <dbReference type="Google" id="ProtNLM"/>
    </source>
</evidence>